<dbReference type="Proteomes" id="UP001525961">
    <property type="component" value="Unassembled WGS sequence"/>
</dbReference>
<dbReference type="InterPro" id="IPR002182">
    <property type="entry name" value="NB-ARC"/>
</dbReference>
<proteinExistence type="predicted"/>
<dbReference type="Pfam" id="PF00931">
    <property type="entry name" value="NB-ARC"/>
    <property type="match status" value="1"/>
</dbReference>
<dbReference type="InterPro" id="IPR027417">
    <property type="entry name" value="P-loop_NTPase"/>
</dbReference>
<feature type="domain" description="NB-ARC" evidence="1">
    <location>
        <begin position="119"/>
        <end position="272"/>
    </location>
</feature>
<accession>A0ABT2N5R8</accession>
<evidence type="ECO:0000313" key="3">
    <source>
        <dbReference type="Proteomes" id="UP001525961"/>
    </source>
</evidence>
<evidence type="ECO:0000313" key="2">
    <source>
        <dbReference type="EMBL" id="MCT7976626.1"/>
    </source>
</evidence>
<dbReference type="RefSeq" id="WP_261234424.1">
    <property type="nucleotide sequence ID" value="NZ_JAMXFA010000003.1"/>
</dbReference>
<keyword evidence="3" id="KW-1185">Reference proteome</keyword>
<dbReference type="PANTHER" id="PTHR47691">
    <property type="entry name" value="REGULATOR-RELATED"/>
    <property type="match status" value="1"/>
</dbReference>
<reference evidence="2 3" key="1">
    <citation type="journal article" date="2022" name="Front. Microbiol.">
        <title>High genomic differentiation and limited gene flow indicate recent cryptic speciation within the genus Laspinema (cyanobacteria).</title>
        <authorList>
            <person name="Stanojkovic A."/>
            <person name="Skoupy S."/>
            <person name="Skaloud P."/>
            <person name="Dvorak P."/>
        </authorList>
    </citation>
    <scope>NUCLEOTIDE SEQUENCE [LARGE SCALE GENOMIC DNA]</scope>
    <source>
        <strain evidence="2 3">D3b</strain>
    </source>
</reference>
<sequence>MLKSLKASTEGLAVADRARKRLGWTKTSTARWWQDAHTSRATLRRFWHGDRIQREIFIAICATLGISDWQAIAEQCEADFDPAIPESPAIRDWHEAPDLDSFFGRDRELAQLEQWIPTAKMLLISGMGGMGKTALALAFADSIQAEFQGVIWRSLHHYPSLIALLDSLLSTLERTSVTNLAKGTTQLLHHLKHRRYLLILDGLEAVLQSPELETEYTHFLQTLNGDRHQSCILLTSREQPQAVPLEGRTIRALTLLGLRNPAALDLLKSRGFTGKELGISALIQLYRGNPFALKIVTPVIQTVFGGNIAAFLNQNTLIIGDRLRTLLHQQLERLSDLEREILYWLAIWQEPVSFCRLHTHFLVLRDPAALLEGIASLERRSLLESWCGEESSAFTLQPLVMKSVRDELVERATAEMKRVVQSHDIRYFKVLRSLMLVRPGTDDIAGDQIINQLRENLWQIYGTTLPQTLHNVLALLPDKSPLAVGYIGCNAIALLQPLDL</sequence>
<gene>
    <name evidence="2" type="ORF">NG792_02660</name>
</gene>
<organism evidence="2 3">
    <name type="scientific">Laspinema olomoucense D3b</name>
    <dbReference type="NCBI Taxonomy" id="2953688"/>
    <lineage>
        <taxon>Bacteria</taxon>
        <taxon>Bacillati</taxon>
        <taxon>Cyanobacteriota</taxon>
        <taxon>Cyanophyceae</taxon>
        <taxon>Oscillatoriophycideae</taxon>
        <taxon>Oscillatoriales</taxon>
        <taxon>Laspinemataceae</taxon>
        <taxon>Laspinema</taxon>
        <taxon>Laspinema olomoucense</taxon>
    </lineage>
</organism>
<dbReference type="PRINTS" id="PR00364">
    <property type="entry name" value="DISEASERSIST"/>
</dbReference>
<protein>
    <submittedName>
        <fullName evidence="2">NB-ARC domain-containing protein</fullName>
    </submittedName>
</protein>
<dbReference type="EMBL" id="JAMXFA010000003">
    <property type="protein sequence ID" value="MCT7976626.1"/>
    <property type="molecule type" value="Genomic_DNA"/>
</dbReference>
<dbReference type="PANTHER" id="PTHR47691:SF3">
    <property type="entry name" value="HTH-TYPE TRANSCRIPTIONAL REGULATOR RV0890C-RELATED"/>
    <property type="match status" value="1"/>
</dbReference>
<evidence type="ECO:0000259" key="1">
    <source>
        <dbReference type="Pfam" id="PF00931"/>
    </source>
</evidence>
<comment type="caution">
    <text evidence="2">The sequence shown here is derived from an EMBL/GenBank/DDBJ whole genome shotgun (WGS) entry which is preliminary data.</text>
</comment>
<dbReference type="Gene3D" id="3.40.50.300">
    <property type="entry name" value="P-loop containing nucleotide triphosphate hydrolases"/>
    <property type="match status" value="1"/>
</dbReference>
<dbReference type="SUPFAM" id="SSF52540">
    <property type="entry name" value="P-loop containing nucleoside triphosphate hydrolases"/>
    <property type="match status" value="1"/>
</dbReference>
<name>A0ABT2N5R8_9CYAN</name>